<evidence type="ECO:0000259" key="3">
    <source>
        <dbReference type="Pfam" id="PF05548"/>
    </source>
</evidence>
<dbReference type="GO" id="GO:0008237">
    <property type="term" value="F:metallopeptidase activity"/>
    <property type="evidence" value="ECO:0007669"/>
    <property type="project" value="InterPro"/>
</dbReference>
<feature type="signal peptide" evidence="2">
    <location>
        <begin position="1"/>
        <end position="23"/>
    </location>
</feature>
<dbReference type="AlphaFoldDB" id="A0A7S1YRA3"/>
<evidence type="ECO:0000256" key="1">
    <source>
        <dbReference type="SAM" id="MobiDB-lite"/>
    </source>
</evidence>
<evidence type="ECO:0000256" key="2">
    <source>
        <dbReference type="SAM" id="SignalP"/>
    </source>
</evidence>
<keyword evidence="2" id="KW-0732">Signal</keyword>
<feature type="domain" description="Peptidase M11 gametolysin" evidence="3">
    <location>
        <begin position="194"/>
        <end position="363"/>
    </location>
</feature>
<dbReference type="Gene3D" id="3.40.390.10">
    <property type="entry name" value="Collagenase (Catalytic Domain)"/>
    <property type="match status" value="1"/>
</dbReference>
<evidence type="ECO:0000313" key="4">
    <source>
        <dbReference type="EMBL" id="CAD9316667.1"/>
    </source>
</evidence>
<sequence length="617" mass="65206">MKFSVVSSLSITAALMGLSLCNASSLRGKEDDTAAHHRILQNKVGRFLKADIQYENGQARGPEVILSIELEDGIFEVENTGDNGRWAKDLESGIDSIEIGQGATKSGGKINMGGTPPVPRGRNVFDRNLVEEDDSQARSPEQQRMLDELHRQLAVGNKSVLAVRVVHDGSTPSAALSRLDPSYSLAQLAIDVFDEGNTNLVTQYRRCSHDKLNFGRAGTRETNNPTRVTSIANGVVEVKVSTDCSGTCDGVMRNDVNVALQNAFGVSSPNQLADYVMQCHPPGSFGGIAYAYINYWLSIYNDNWCRYTSTQLHEVGHNLGLAHSGEGTAQYADQSGFMGYSYSQLNQQMCFNNAKNWQLGWFSGEVASIGLNDNFIGNLKGQVNYGNGDTTSKVVVKVDDPNSQEAFYVGFNHGILHNINTAEGKNQVTVQTYTGSGYSQSTLLSKMGSGGTFTGVLGSSTVTVTVGTINLTTGLAPVEITYGSVSPPPTPAPTVSESPTNKPTLLPTPAPTVSESPTNKPTTAEPTPAPTQAPTSAPTACGLAQVDESCTVSTDCCSNSCSGGKPANRVCLANGPTAPSPTPPSPSPPTTCGQRNASCSINTECCSGNCKGNGRCA</sequence>
<dbReference type="Pfam" id="PF05548">
    <property type="entry name" value="Peptidase_M11"/>
    <property type="match status" value="1"/>
</dbReference>
<dbReference type="InterPro" id="IPR024079">
    <property type="entry name" value="MetalloPept_cat_dom_sf"/>
</dbReference>
<gene>
    <name evidence="4" type="ORF">DBRI1063_LOCUS3074</name>
</gene>
<feature type="region of interest" description="Disordered" evidence="1">
    <location>
        <begin position="482"/>
        <end position="536"/>
    </location>
</feature>
<feature type="compositionally biased region" description="Low complexity" evidence="1">
    <location>
        <begin position="517"/>
        <end position="536"/>
    </location>
</feature>
<dbReference type="EMBL" id="HBGN01004636">
    <property type="protein sequence ID" value="CAD9316667.1"/>
    <property type="molecule type" value="Transcribed_RNA"/>
</dbReference>
<dbReference type="InterPro" id="IPR008752">
    <property type="entry name" value="Peptidase_M11"/>
</dbReference>
<organism evidence="4">
    <name type="scientific">Ditylum brightwellii</name>
    <dbReference type="NCBI Taxonomy" id="49249"/>
    <lineage>
        <taxon>Eukaryota</taxon>
        <taxon>Sar</taxon>
        <taxon>Stramenopiles</taxon>
        <taxon>Ochrophyta</taxon>
        <taxon>Bacillariophyta</taxon>
        <taxon>Mediophyceae</taxon>
        <taxon>Lithodesmiophycidae</taxon>
        <taxon>Lithodesmiales</taxon>
        <taxon>Lithodesmiaceae</taxon>
        <taxon>Ditylum</taxon>
    </lineage>
</organism>
<reference evidence="4" key="1">
    <citation type="submission" date="2021-01" db="EMBL/GenBank/DDBJ databases">
        <authorList>
            <person name="Corre E."/>
            <person name="Pelletier E."/>
            <person name="Niang G."/>
            <person name="Scheremetjew M."/>
            <person name="Finn R."/>
            <person name="Kale V."/>
            <person name="Holt S."/>
            <person name="Cochrane G."/>
            <person name="Meng A."/>
            <person name="Brown T."/>
            <person name="Cohen L."/>
        </authorList>
    </citation>
    <scope>NUCLEOTIDE SEQUENCE</scope>
    <source>
        <strain evidence="4">Pop2</strain>
    </source>
</reference>
<protein>
    <recommendedName>
        <fullName evidence="3">Peptidase M11 gametolysin domain-containing protein</fullName>
    </recommendedName>
</protein>
<name>A0A7S1YRA3_9STRA</name>
<feature type="chain" id="PRO_5030842489" description="Peptidase M11 gametolysin domain-containing protein" evidence="2">
    <location>
        <begin position="24"/>
        <end position="617"/>
    </location>
</feature>
<dbReference type="SUPFAM" id="SSF55486">
    <property type="entry name" value="Metalloproteases ('zincins'), catalytic domain"/>
    <property type="match status" value="1"/>
</dbReference>
<accession>A0A7S1YRA3</accession>
<proteinExistence type="predicted"/>